<evidence type="ECO:0000313" key="2">
    <source>
        <dbReference type="Proteomes" id="UP000616151"/>
    </source>
</evidence>
<keyword evidence="2" id="KW-1185">Reference proteome</keyword>
<accession>A0ACC5R7I1</accession>
<dbReference type="EMBL" id="JAENHL010000007">
    <property type="protein sequence ID" value="MBK1868461.1"/>
    <property type="molecule type" value="Genomic_DNA"/>
</dbReference>
<dbReference type="Proteomes" id="UP000616151">
    <property type="component" value="Unassembled WGS sequence"/>
</dbReference>
<sequence length="210" mass="23734">MTPLDLYTYQTPNGHKAAIMLEETSLPYRVHVVDLDAGQQHRESFRALSPNGKIPVIVDPDRGRTVFESGAILFYLAERAGKLQPETPEETSLTLQWSLFQAAHLGPMIGQLWHFKVFADQKLPYAIERYERETTRLLQVLDGELAKRDYLAGDRYGIADIMAWPWINALPILGRNLMATPYLEGWHTLIAKRPAVQRGIAIPQLDAEAA</sequence>
<comment type="caution">
    <text evidence="1">The sequence shown here is derived from an EMBL/GenBank/DDBJ whole genome shotgun (WGS) entry which is preliminary data.</text>
</comment>
<protein>
    <submittedName>
        <fullName evidence="1">Glutathione S-transferase N-terminal domain-containing protein</fullName>
    </submittedName>
</protein>
<organism evidence="1 2">
    <name type="scientific">Taklimakanibacter albus</name>
    <dbReference type="NCBI Taxonomy" id="2800327"/>
    <lineage>
        <taxon>Bacteria</taxon>
        <taxon>Pseudomonadati</taxon>
        <taxon>Pseudomonadota</taxon>
        <taxon>Alphaproteobacteria</taxon>
        <taxon>Hyphomicrobiales</taxon>
        <taxon>Aestuariivirgaceae</taxon>
        <taxon>Taklimakanibacter</taxon>
    </lineage>
</organism>
<evidence type="ECO:0000313" key="1">
    <source>
        <dbReference type="EMBL" id="MBK1868461.1"/>
    </source>
</evidence>
<proteinExistence type="predicted"/>
<gene>
    <name evidence="1" type="ORF">JHL16_19055</name>
</gene>
<name>A0ACC5R7I1_9HYPH</name>
<reference evidence="1" key="1">
    <citation type="submission" date="2021-01" db="EMBL/GenBank/DDBJ databases">
        <authorList>
            <person name="Sun Q."/>
        </authorList>
    </citation>
    <scope>NUCLEOTIDE SEQUENCE</scope>
    <source>
        <strain evidence="1">YIM B02566</strain>
    </source>
</reference>